<dbReference type="PANTHER" id="PTHR47932">
    <property type="entry name" value="ATPASE EXPRESSION PROTEIN 3"/>
    <property type="match status" value="1"/>
</dbReference>
<dbReference type="SUPFAM" id="SSF48452">
    <property type="entry name" value="TPR-like"/>
    <property type="match status" value="1"/>
</dbReference>
<dbReference type="SUPFAM" id="SSF81901">
    <property type="entry name" value="HCP-like"/>
    <property type="match status" value="1"/>
</dbReference>
<dbReference type="OrthoDB" id="411857at2759"/>
<proteinExistence type="predicted"/>
<dbReference type="Pfam" id="PF01535">
    <property type="entry name" value="PPR"/>
    <property type="match status" value="1"/>
</dbReference>
<sequence>MYGAKATSALFNTVARQGVLAKQLTAPKSTAFLSQLPTRHVSGKISYTTTTRSTQFSQKPVQQQQQQQQEQSADDTHVSPRTAPWLGGKTLLDPAQVDICILNAAKLKDSKTVISTFVKGKTSAGKEALPLSSQTYEAVIEAYGKLRRHNQPLKPMMEAYKQMIDSGVRPSSQTYAMIIRFLCTRDTEVQRTVGMLRRQVARTGNAVDSLAGLENEGNLEQAIAIFKQAVNEKCTDDFDVDLYNRILQSLSHKGNTESGIYILNQLERASHAKPNGVTFATLMSMFGVAGDLSAVKECFMEYISMQKKLPSHDPVYVYNALVSAHVDAGDLDGALNIVQNIMIRDKVNVSILPYNKIVRRACYDGKMDMVEPLLGKLESDPTLPKPDASTYAAILSAYIRNNDLDSASKAYERLITLDISKEYGHMADYAYACTNNEKPDLAVKIIQDMLLGGLRLDVTLCEKVLNTFVNSGKTEEAIESLNSIMGIYAKNHFIDKNFFLTVFALDFTTKCHNFKQALDVLQILKKYSIGPNNAVSDAILNMYKETKANPDQWEQTTKHLTNLSFSVLFDAAFRKQSDPEEFCKTALELCEDMTAVGIPLIPSLYIRVLTRMKKYGVTSEYEALWVEKFAPYLPNAATSTEPITAQNIIKEAVPENNHRVTVDSDLLTGKALAKTLDGQYEEAIQILKNEIISNGDIPTADAVRDMIQGCTKAGRLDVVTEIYNTVIDSIKRLEKYNKHRALTTIYNAMLVSHARLDGLEAAKVFYNEIRHLGAYPSGDAYGTLLQCSPQENQEDCSEALVIYEEAKKNKVTPTVYFYNVLMSKFSKARRLENVLNLLQEMEQNGISPNSVTYSTVISAALRCGKDDVATDYYHIMTSSKRYRPRSGPFASFIQFYVQQQPNREKALYFYHLSQQHKLKLPDHTVEMLKQDLE</sequence>
<feature type="region of interest" description="Disordered" evidence="4">
    <location>
        <begin position="48"/>
        <end position="84"/>
    </location>
</feature>
<reference evidence="5 6" key="1">
    <citation type="journal article" date="2018" name="G3 (Bethesda)">
        <title>Phylogenetic and Phylogenomic Definition of Rhizopus Species.</title>
        <authorList>
            <person name="Gryganskyi A.P."/>
            <person name="Golan J."/>
            <person name="Dolatabadi S."/>
            <person name="Mondo S."/>
            <person name="Robb S."/>
            <person name="Idnurm A."/>
            <person name="Muszewska A."/>
            <person name="Steczkiewicz K."/>
            <person name="Masonjones S."/>
            <person name="Liao H.L."/>
            <person name="Gajdeczka M.T."/>
            <person name="Anike F."/>
            <person name="Vuek A."/>
            <person name="Anishchenko I.M."/>
            <person name="Voigt K."/>
            <person name="de Hoog G.S."/>
            <person name="Smith M.E."/>
            <person name="Heitman J."/>
            <person name="Vilgalys R."/>
            <person name="Stajich J.E."/>
        </authorList>
    </citation>
    <scope>NUCLEOTIDE SEQUENCE [LARGE SCALE GENOMIC DNA]</scope>
    <source>
        <strain evidence="5 6">LSU 92-RS-03</strain>
    </source>
</reference>
<feature type="compositionally biased region" description="Low complexity" evidence="4">
    <location>
        <begin position="55"/>
        <end position="71"/>
    </location>
</feature>
<dbReference type="Pfam" id="PF13041">
    <property type="entry name" value="PPR_2"/>
    <property type="match status" value="1"/>
</dbReference>
<keyword evidence="6" id="KW-1185">Reference proteome</keyword>
<dbReference type="GO" id="GO:0003729">
    <property type="term" value="F:mRNA binding"/>
    <property type="evidence" value="ECO:0007669"/>
    <property type="project" value="TreeGrafter"/>
</dbReference>
<protein>
    <recommendedName>
        <fullName evidence="7">Pentacotripeptide-repeat region of PRORP domain-containing protein</fullName>
    </recommendedName>
</protein>
<dbReference type="PANTHER" id="PTHR47932:SF44">
    <property type="entry name" value="MIOREX COMPLEX COMPONENT 1"/>
    <property type="match status" value="1"/>
</dbReference>
<feature type="repeat" description="PPR" evidence="3">
    <location>
        <begin position="387"/>
        <end position="421"/>
    </location>
</feature>
<dbReference type="Pfam" id="PF13181">
    <property type="entry name" value="TPR_8"/>
    <property type="match status" value="1"/>
</dbReference>
<dbReference type="Proteomes" id="UP000253551">
    <property type="component" value="Unassembled WGS sequence"/>
</dbReference>
<dbReference type="Gene3D" id="1.25.40.10">
    <property type="entry name" value="Tetratricopeptide repeat domain"/>
    <property type="match status" value="5"/>
</dbReference>
<dbReference type="PROSITE" id="PS50005">
    <property type="entry name" value="TPR"/>
    <property type="match status" value="1"/>
</dbReference>
<dbReference type="InterPro" id="IPR002885">
    <property type="entry name" value="PPR_rpt"/>
</dbReference>
<evidence type="ECO:0000256" key="1">
    <source>
        <dbReference type="ARBA" id="ARBA00022737"/>
    </source>
</evidence>
<evidence type="ECO:0000256" key="3">
    <source>
        <dbReference type="PROSITE-ProRule" id="PRU00708"/>
    </source>
</evidence>
<feature type="repeat" description="PPR" evidence="3">
    <location>
        <begin position="814"/>
        <end position="848"/>
    </location>
</feature>
<evidence type="ECO:0000256" key="2">
    <source>
        <dbReference type="PROSITE-ProRule" id="PRU00339"/>
    </source>
</evidence>
<name>A0A367KXG1_RHIST</name>
<evidence type="ECO:0000313" key="6">
    <source>
        <dbReference type="Proteomes" id="UP000253551"/>
    </source>
</evidence>
<evidence type="ECO:0000313" key="5">
    <source>
        <dbReference type="EMBL" id="RCI06837.1"/>
    </source>
</evidence>
<keyword evidence="1" id="KW-0677">Repeat</keyword>
<dbReference type="AlphaFoldDB" id="A0A367KXG1"/>
<dbReference type="NCBIfam" id="TIGR00756">
    <property type="entry name" value="PPR"/>
    <property type="match status" value="1"/>
</dbReference>
<organism evidence="5 6">
    <name type="scientific">Rhizopus stolonifer</name>
    <name type="common">Rhizopus nigricans</name>
    <dbReference type="NCBI Taxonomy" id="4846"/>
    <lineage>
        <taxon>Eukaryota</taxon>
        <taxon>Fungi</taxon>
        <taxon>Fungi incertae sedis</taxon>
        <taxon>Mucoromycota</taxon>
        <taxon>Mucoromycotina</taxon>
        <taxon>Mucoromycetes</taxon>
        <taxon>Mucorales</taxon>
        <taxon>Mucorineae</taxon>
        <taxon>Rhizopodaceae</taxon>
        <taxon>Rhizopus</taxon>
    </lineage>
</organism>
<keyword evidence="2" id="KW-0802">TPR repeat</keyword>
<dbReference type="PROSITE" id="PS51375">
    <property type="entry name" value="PPR"/>
    <property type="match status" value="2"/>
</dbReference>
<dbReference type="EMBL" id="PJQM01000077">
    <property type="protein sequence ID" value="RCI06837.1"/>
    <property type="molecule type" value="Genomic_DNA"/>
</dbReference>
<accession>A0A367KXG1</accession>
<evidence type="ECO:0008006" key="7">
    <source>
        <dbReference type="Google" id="ProtNLM"/>
    </source>
</evidence>
<dbReference type="InterPro" id="IPR011990">
    <property type="entry name" value="TPR-like_helical_dom_sf"/>
</dbReference>
<evidence type="ECO:0000256" key="4">
    <source>
        <dbReference type="SAM" id="MobiDB-lite"/>
    </source>
</evidence>
<gene>
    <name evidence="5" type="ORF">CU098_013443</name>
</gene>
<dbReference type="InterPro" id="IPR019734">
    <property type="entry name" value="TPR_rpt"/>
</dbReference>
<comment type="caution">
    <text evidence="5">The sequence shown here is derived from an EMBL/GenBank/DDBJ whole genome shotgun (WGS) entry which is preliminary data.</text>
</comment>
<dbReference type="STRING" id="4846.A0A367KXG1"/>
<feature type="repeat" description="TPR" evidence="2">
    <location>
        <begin position="388"/>
        <end position="421"/>
    </location>
</feature>